<dbReference type="OrthoDB" id="565618at2759"/>
<dbReference type="AlphaFoldDB" id="A0A2J7ZN91"/>
<sequence length="87" mass="9269">MLGEAEDEEFWVESSNGPMAVVAAGSVRRMLECEFSQRQDRDGNPHGEHAHDVYRLLQPPSPGVYRGPRVVMVVQGGEGGGSGGTGS</sequence>
<comment type="caution">
    <text evidence="1">The sequence shown here is derived from an EMBL/GenBank/DDBJ whole genome shotgun (WGS) entry which is preliminary data.</text>
</comment>
<organism evidence="1 2">
    <name type="scientific">Tetrabaena socialis</name>
    <dbReference type="NCBI Taxonomy" id="47790"/>
    <lineage>
        <taxon>Eukaryota</taxon>
        <taxon>Viridiplantae</taxon>
        <taxon>Chlorophyta</taxon>
        <taxon>core chlorophytes</taxon>
        <taxon>Chlorophyceae</taxon>
        <taxon>CS clade</taxon>
        <taxon>Chlamydomonadales</taxon>
        <taxon>Tetrabaenaceae</taxon>
        <taxon>Tetrabaena</taxon>
    </lineage>
</organism>
<name>A0A2J7ZN91_9CHLO</name>
<accession>A0A2J7ZN91</accession>
<evidence type="ECO:0000313" key="2">
    <source>
        <dbReference type="Proteomes" id="UP000236333"/>
    </source>
</evidence>
<evidence type="ECO:0000313" key="1">
    <source>
        <dbReference type="EMBL" id="PNH01726.1"/>
    </source>
</evidence>
<reference evidence="1 2" key="1">
    <citation type="journal article" date="2017" name="Mol. Biol. Evol.">
        <title>The 4-celled Tetrabaena socialis nuclear genome reveals the essential components for genetic control of cell number at the origin of multicellularity in the volvocine lineage.</title>
        <authorList>
            <person name="Featherston J."/>
            <person name="Arakaki Y."/>
            <person name="Hanschen E.R."/>
            <person name="Ferris P.J."/>
            <person name="Michod R.E."/>
            <person name="Olson B.J.S.C."/>
            <person name="Nozaki H."/>
            <person name="Durand P.M."/>
        </authorList>
    </citation>
    <scope>NUCLEOTIDE SEQUENCE [LARGE SCALE GENOMIC DNA]</scope>
    <source>
        <strain evidence="1 2">NIES-571</strain>
    </source>
</reference>
<protein>
    <submittedName>
        <fullName evidence="1">Uncharacterized protein</fullName>
    </submittedName>
</protein>
<gene>
    <name evidence="1" type="ORF">TSOC_012377</name>
</gene>
<dbReference type="Proteomes" id="UP000236333">
    <property type="component" value="Unassembled WGS sequence"/>
</dbReference>
<dbReference type="EMBL" id="PGGS01000807">
    <property type="protein sequence ID" value="PNH01726.1"/>
    <property type="molecule type" value="Genomic_DNA"/>
</dbReference>
<keyword evidence="2" id="KW-1185">Reference proteome</keyword>
<proteinExistence type="predicted"/>